<keyword evidence="1" id="KW-1133">Transmembrane helix</keyword>
<gene>
    <name evidence="2" type="ORF">E7Z74_00605</name>
</gene>
<evidence type="ECO:0000256" key="1">
    <source>
        <dbReference type="SAM" id="Phobius"/>
    </source>
</evidence>
<dbReference type="EMBL" id="SUTF01000001">
    <property type="protein sequence ID" value="MBE6509760.1"/>
    <property type="molecule type" value="Genomic_DNA"/>
</dbReference>
<feature type="transmembrane region" description="Helical" evidence="1">
    <location>
        <begin position="50"/>
        <end position="67"/>
    </location>
</feature>
<dbReference type="InterPro" id="IPR018674">
    <property type="entry name" value="DUF2142_membrane"/>
</dbReference>
<feature type="transmembrane region" description="Helical" evidence="1">
    <location>
        <begin position="488"/>
        <end position="505"/>
    </location>
</feature>
<dbReference type="AlphaFoldDB" id="A0A8T3VIP8"/>
<organism evidence="2 3">
    <name type="scientific">Methanobrevibacter millerae</name>
    <dbReference type="NCBI Taxonomy" id="230361"/>
    <lineage>
        <taxon>Archaea</taxon>
        <taxon>Methanobacteriati</taxon>
        <taxon>Methanobacteriota</taxon>
        <taxon>Methanomada group</taxon>
        <taxon>Methanobacteria</taxon>
        <taxon>Methanobacteriales</taxon>
        <taxon>Methanobacteriaceae</taxon>
        <taxon>Methanobrevibacter</taxon>
    </lineage>
</organism>
<protein>
    <submittedName>
        <fullName evidence="2">DUF2142 domain-containing protein</fullName>
    </submittedName>
</protein>
<feature type="transmembrane region" description="Helical" evidence="1">
    <location>
        <begin position="425"/>
        <end position="445"/>
    </location>
</feature>
<feature type="transmembrane region" description="Helical" evidence="1">
    <location>
        <begin position="73"/>
        <end position="96"/>
    </location>
</feature>
<feature type="transmembrane region" description="Helical" evidence="1">
    <location>
        <begin position="20"/>
        <end position="38"/>
    </location>
</feature>
<proteinExistence type="predicted"/>
<dbReference type="Pfam" id="PF09913">
    <property type="entry name" value="DUF2142"/>
    <property type="match status" value="1"/>
</dbReference>
<feature type="transmembrane region" description="Helical" evidence="1">
    <location>
        <begin position="193"/>
        <end position="210"/>
    </location>
</feature>
<accession>A0A8T3VIP8</accession>
<feature type="transmembrane region" description="Helical" evidence="1">
    <location>
        <begin position="222"/>
        <end position="238"/>
    </location>
</feature>
<feature type="transmembrane region" description="Helical" evidence="1">
    <location>
        <begin position="244"/>
        <end position="261"/>
    </location>
</feature>
<evidence type="ECO:0000313" key="2">
    <source>
        <dbReference type="EMBL" id="MBE6509760.1"/>
    </source>
</evidence>
<name>A0A8T3VIP8_9EURY</name>
<feature type="transmembrane region" description="Helical" evidence="1">
    <location>
        <begin position="397"/>
        <end position="413"/>
    </location>
</feature>
<comment type="caution">
    <text evidence="2">The sequence shown here is derived from an EMBL/GenBank/DDBJ whole genome shotgun (WGS) entry which is preliminary data.</text>
</comment>
<feature type="transmembrane region" description="Helical" evidence="1">
    <location>
        <begin position="372"/>
        <end position="391"/>
    </location>
</feature>
<sequence>MNFEIDFNKYYNATLENKKYLLIYFLLVAVLTLSIASLDNYLHPVMEGSIFILTVILGSFSIIYYSLHQCELHKVAFVVIICFGLLCAFLTPIGLVPDEQEHFIRSELTSTGVLVPEPQFVNGTFVGFNTIKGAVDLANDYGNTVFTSSIDNVKIDYSNVIYSSVFMQNPFFGYLAQGIGILLAKLLDLNTIWMLWLGRIANLILYAFLISRAVKKAPIYKIPLMVMACLPLAIFQAASLSIDVMINGLAFLVIGYFLFMYKSKDNSLELKDLAIFSLLALLCGLCKLPYLALIFLLFLIPKDNFKTPFYYNIISFLIVAVLGILWAKFYATPNYMLSYRANYFIEHNVSMSGQINYLAGHLPQAFVTFANAFDYIGIVLFGMFSFSFPPFVYESNLFTLLGLLFVGSVVFLYPNKNELSNKLRIGLLLVVLIVFFGTFTIQLLNWSSVGILYGVDIQSRYFIPLLGLLPLIFGFNKSVDDEEKVNKIIMLISIVLLSALVILTVCRWY</sequence>
<feature type="transmembrane region" description="Helical" evidence="1">
    <location>
        <begin position="309"/>
        <end position="331"/>
    </location>
</feature>
<dbReference type="Proteomes" id="UP000713479">
    <property type="component" value="Unassembled WGS sequence"/>
</dbReference>
<evidence type="ECO:0000313" key="3">
    <source>
        <dbReference type="Proteomes" id="UP000713479"/>
    </source>
</evidence>
<keyword evidence="1" id="KW-0812">Transmembrane</keyword>
<feature type="transmembrane region" description="Helical" evidence="1">
    <location>
        <begin position="457"/>
        <end position="476"/>
    </location>
</feature>
<keyword evidence="1" id="KW-0472">Membrane</keyword>
<reference evidence="2" key="1">
    <citation type="submission" date="2019-04" db="EMBL/GenBank/DDBJ databases">
        <title>Evolution of Biomass-Degrading Anaerobic Consortia Revealed by Metagenomics.</title>
        <authorList>
            <person name="Peng X."/>
        </authorList>
    </citation>
    <scope>NUCLEOTIDE SEQUENCE</scope>
    <source>
        <strain evidence="2">SIG13</strain>
    </source>
</reference>
<feature type="transmembrane region" description="Helical" evidence="1">
    <location>
        <begin position="273"/>
        <end position="297"/>
    </location>
</feature>